<sequence length="119" mass="12774">MPASAFATTAQEFQQVQTWARARASLGNSHRDREAFVGRFQTVLARSGSGIATRGSRPVLARLLAGLSQAGMQPGEWSVPHDIHESMEVKRRPRKVDPADAPRTEADAGAADSEPADPP</sequence>
<comment type="caution">
    <text evidence="2">The sequence shown here is derived from an EMBL/GenBank/DDBJ whole genome shotgun (WGS) entry which is preliminary data.</text>
</comment>
<proteinExistence type="predicted"/>
<gene>
    <name evidence="2" type="ORF">C3942_20795</name>
</gene>
<evidence type="ECO:0000313" key="3">
    <source>
        <dbReference type="Proteomes" id="UP000238220"/>
    </source>
</evidence>
<dbReference type="Proteomes" id="UP000238220">
    <property type="component" value="Unassembled WGS sequence"/>
</dbReference>
<feature type="compositionally biased region" description="Basic and acidic residues" evidence="1">
    <location>
        <begin position="79"/>
        <end position="106"/>
    </location>
</feature>
<protein>
    <submittedName>
        <fullName evidence="2">Uncharacterized protein</fullName>
    </submittedName>
</protein>
<evidence type="ECO:0000313" key="2">
    <source>
        <dbReference type="EMBL" id="PPE71981.1"/>
    </source>
</evidence>
<keyword evidence="3" id="KW-1185">Reference proteome</keyword>
<evidence type="ECO:0000256" key="1">
    <source>
        <dbReference type="SAM" id="MobiDB-lite"/>
    </source>
</evidence>
<accession>A0A2S5TAF0</accession>
<dbReference type="AlphaFoldDB" id="A0A2S5TAF0"/>
<dbReference type="EMBL" id="PSNW01000017">
    <property type="protein sequence ID" value="PPE71981.1"/>
    <property type="molecule type" value="Genomic_DNA"/>
</dbReference>
<reference evidence="2 3" key="1">
    <citation type="submission" date="2018-02" db="EMBL/GenBank/DDBJ databases">
        <title>Genome sequencing of Solimonas sp. HR-BB.</title>
        <authorList>
            <person name="Lee Y."/>
            <person name="Jeon C.O."/>
        </authorList>
    </citation>
    <scope>NUCLEOTIDE SEQUENCE [LARGE SCALE GENOMIC DNA]</scope>
    <source>
        <strain evidence="2 3">HR-BB</strain>
    </source>
</reference>
<organism evidence="2 3">
    <name type="scientific">Solimonas fluminis</name>
    <dbReference type="NCBI Taxonomy" id="2086571"/>
    <lineage>
        <taxon>Bacteria</taxon>
        <taxon>Pseudomonadati</taxon>
        <taxon>Pseudomonadota</taxon>
        <taxon>Gammaproteobacteria</taxon>
        <taxon>Nevskiales</taxon>
        <taxon>Nevskiaceae</taxon>
        <taxon>Solimonas</taxon>
    </lineage>
</organism>
<feature type="region of interest" description="Disordered" evidence="1">
    <location>
        <begin position="72"/>
        <end position="119"/>
    </location>
</feature>
<name>A0A2S5TAF0_9GAMM</name>